<protein>
    <submittedName>
        <fullName evidence="1">Uncharacterized protein</fullName>
    </submittedName>
</protein>
<reference evidence="2" key="1">
    <citation type="submission" date="2023-07" db="EMBL/GenBank/DDBJ databases">
        <title>30 novel species of actinomycetes from the DSMZ collection.</title>
        <authorList>
            <person name="Nouioui I."/>
        </authorList>
    </citation>
    <scope>NUCLEOTIDE SEQUENCE [LARGE SCALE GENOMIC DNA]</scope>
    <source>
        <strain evidence="2">DSM 42041</strain>
    </source>
</reference>
<evidence type="ECO:0000313" key="2">
    <source>
        <dbReference type="Proteomes" id="UP001183414"/>
    </source>
</evidence>
<sequence>MTVGKEGDNRPGTLRITGDAAQQTVELNGENIAPAIYGLTLKLQAGAMPTVTLDAVVWETSTDVGAVRVEIPDATRDLLQRLGWTPPDTPTGGT</sequence>
<name>A0ABU2NMF2_9ACTN</name>
<dbReference type="RefSeq" id="WP_311671242.1">
    <property type="nucleotide sequence ID" value="NZ_JAVREQ010000001.1"/>
</dbReference>
<organism evidence="1 2">
    <name type="scientific">Streptomyces hazeniae</name>
    <dbReference type="NCBI Taxonomy" id="3075538"/>
    <lineage>
        <taxon>Bacteria</taxon>
        <taxon>Bacillati</taxon>
        <taxon>Actinomycetota</taxon>
        <taxon>Actinomycetes</taxon>
        <taxon>Kitasatosporales</taxon>
        <taxon>Streptomycetaceae</taxon>
        <taxon>Streptomyces</taxon>
    </lineage>
</organism>
<gene>
    <name evidence="1" type="ORF">RM572_00405</name>
</gene>
<accession>A0ABU2NMF2</accession>
<keyword evidence="2" id="KW-1185">Reference proteome</keyword>
<evidence type="ECO:0000313" key="1">
    <source>
        <dbReference type="EMBL" id="MDT0377237.1"/>
    </source>
</evidence>
<comment type="caution">
    <text evidence="1">The sequence shown here is derived from an EMBL/GenBank/DDBJ whole genome shotgun (WGS) entry which is preliminary data.</text>
</comment>
<dbReference type="EMBL" id="JAVREQ010000001">
    <property type="protein sequence ID" value="MDT0377237.1"/>
    <property type="molecule type" value="Genomic_DNA"/>
</dbReference>
<proteinExistence type="predicted"/>
<dbReference type="Proteomes" id="UP001183414">
    <property type="component" value="Unassembled WGS sequence"/>
</dbReference>